<evidence type="ECO:0000313" key="4">
    <source>
        <dbReference type="Proteomes" id="UP000306393"/>
    </source>
</evidence>
<dbReference type="InterPro" id="IPR037523">
    <property type="entry name" value="VOC_core"/>
</dbReference>
<reference evidence="3 4" key="1">
    <citation type="journal article" date="2019" name="Sci. Rep.">
        <title>Differences in resource use lead to coexistence of seed-transmitted microbial populations.</title>
        <authorList>
            <person name="Torres-Cortes G."/>
            <person name="Garcia B.J."/>
            <person name="Compant S."/>
            <person name="Rezki S."/>
            <person name="Jones P."/>
            <person name="Preveaux A."/>
            <person name="Briand M."/>
            <person name="Roulet A."/>
            <person name="Bouchez O."/>
            <person name="Jacobson D."/>
            <person name="Barret M."/>
        </authorList>
    </citation>
    <scope>NUCLEOTIDE SEQUENCE [LARGE SCALE GENOMIC DNA]</scope>
    <source>
        <strain evidence="3 4">CFBP13511</strain>
    </source>
</reference>
<dbReference type="Pfam" id="PF00903">
    <property type="entry name" value="Glyoxalase"/>
    <property type="match status" value="1"/>
</dbReference>
<feature type="domain" description="VOC" evidence="1">
    <location>
        <begin position="12"/>
        <end position="140"/>
    </location>
</feature>
<proteinExistence type="predicted"/>
<gene>
    <name evidence="3" type="ORF">EpCFBP13511_00300</name>
    <name evidence="2" type="ORF">IFT93_19550</name>
</gene>
<organism evidence="3 4">
    <name type="scientific">Erwinia persicina</name>
    <dbReference type="NCBI Taxonomy" id="55211"/>
    <lineage>
        <taxon>Bacteria</taxon>
        <taxon>Pseudomonadati</taxon>
        <taxon>Pseudomonadota</taxon>
        <taxon>Gammaproteobacteria</taxon>
        <taxon>Enterobacterales</taxon>
        <taxon>Erwiniaceae</taxon>
        <taxon>Erwinia</taxon>
    </lineage>
</organism>
<keyword evidence="3" id="KW-0223">Dioxygenase</keyword>
<comment type="caution">
    <text evidence="3">The sequence shown here is derived from an EMBL/GenBank/DDBJ whole genome shotgun (WGS) entry which is preliminary data.</text>
</comment>
<sequence>MSQNIPDINVLFVAGFGPVAQNSASSASFYVQALGLPLKPLEGNGDYLVSEEGLLKGVKHFAVWPLSQAAHSCFGADQWPAEHPIPQGWIEYEVRDLDAATRILREKGYRLLVANRTEPWGQTVTRLLSPEGLLTGLTITPWLRD</sequence>
<dbReference type="KEGG" id="epe:CI789_09990"/>
<dbReference type="PROSITE" id="PS51819">
    <property type="entry name" value="VOC"/>
    <property type="match status" value="1"/>
</dbReference>
<evidence type="ECO:0000313" key="5">
    <source>
        <dbReference type="Proteomes" id="UP000661012"/>
    </source>
</evidence>
<dbReference type="RefSeq" id="WP_062743645.1">
    <property type="nucleotide sequence ID" value="NZ_CP022725.1"/>
</dbReference>
<evidence type="ECO:0000313" key="2">
    <source>
        <dbReference type="EMBL" id="MBD8108584.1"/>
    </source>
</evidence>
<dbReference type="OrthoDB" id="8116053at2"/>
<dbReference type="InterPro" id="IPR004360">
    <property type="entry name" value="Glyas_Fos-R_dOase_dom"/>
</dbReference>
<evidence type="ECO:0000313" key="3">
    <source>
        <dbReference type="EMBL" id="TKJ95216.1"/>
    </source>
</evidence>
<dbReference type="STRING" id="1219360.GCA_001571305_01195"/>
<dbReference type="SUPFAM" id="SSF54593">
    <property type="entry name" value="Glyoxalase/Bleomycin resistance protein/Dihydroxybiphenyl dioxygenase"/>
    <property type="match status" value="1"/>
</dbReference>
<dbReference type="AlphaFoldDB" id="A0A354AMP3"/>
<dbReference type="EMBL" id="QGAC01000001">
    <property type="protein sequence ID" value="TKJ95216.1"/>
    <property type="molecule type" value="Genomic_DNA"/>
</dbReference>
<keyword evidence="5" id="KW-1185">Reference proteome</keyword>
<name>A0A354AMP3_9GAMM</name>
<dbReference type="EMBL" id="JACYNN010000021">
    <property type="protein sequence ID" value="MBD8108584.1"/>
    <property type="molecule type" value="Genomic_DNA"/>
</dbReference>
<dbReference type="GO" id="GO:0051213">
    <property type="term" value="F:dioxygenase activity"/>
    <property type="evidence" value="ECO:0007669"/>
    <property type="project" value="UniProtKB-KW"/>
</dbReference>
<accession>A0A354AMP3</accession>
<reference evidence="2 5" key="2">
    <citation type="journal article" date="2020" name="FEMS Microbiol. Ecol.">
        <title>Temporal dynamics of bacterial communities during seed development and maturation.</title>
        <authorList>
            <person name="Chesneau G."/>
            <person name="Torres-Cortes G."/>
            <person name="Briand M."/>
            <person name="Darrasse A."/>
            <person name="Preveaux A."/>
            <person name="Marais C."/>
            <person name="Jacques M.A."/>
            <person name="Shade A."/>
            <person name="Barret M."/>
        </authorList>
    </citation>
    <scope>NUCLEOTIDE SEQUENCE [LARGE SCALE GENOMIC DNA]</scope>
    <source>
        <strain evidence="2 5">CFBP13732</strain>
    </source>
</reference>
<dbReference type="InterPro" id="IPR029068">
    <property type="entry name" value="Glyas_Bleomycin-R_OHBP_Dase"/>
</dbReference>
<evidence type="ECO:0000259" key="1">
    <source>
        <dbReference type="PROSITE" id="PS51819"/>
    </source>
</evidence>
<keyword evidence="3" id="KW-0560">Oxidoreductase</keyword>
<dbReference type="Gene3D" id="3.10.180.10">
    <property type="entry name" value="2,3-Dihydroxybiphenyl 1,2-Dioxygenase, domain 1"/>
    <property type="match status" value="1"/>
</dbReference>
<dbReference type="GeneID" id="67477155"/>
<protein>
    <submittedName>
        <fullName evidence="3">Glyoxalase/bleomycin resistance/dioxygenase family protein</fullName>
    </submittedName>
</protein>
<dbReference type="Proteomes" id="UP000661012">
    <property type="component" value="Unassembled WGS sequence"/>
</dbReference>
<dbReference type="Proteomes" id="UP000306393">
    <property type="component" value="Unassembled WGS sequence"/>
</dbReference>